<reference evidence="7 8" key="1">
    <citation type="submission" date="2018-05" db="EMBL/GenBank/DDBJ databases">
        <title>Genomic Encyclopedia of Type Strains, Phase IV (KMG-IV): sequencing the most valuable type-strain genomes for metagenomic binning, comparative biology and taxonomic classification.</title>
        <authorList>
            <person name="Goeker M."/>
        </authorList>
    </citation>
    <scope>NUCLEOTIDE SEQUENCE [LARGE SCALE GENOMIC DNA]</scope>
    <source>
        <strain evidence="7 8">DSM 44704</strain>
    </source>
</reference>
<dbReference type="Proteomes" id="UP000247569">
    <property type="component" value="Unassembled WGS sequence"/>
</dbReference>
<dbReference type="SUPFAM" id="SSF52777">
    <property type="entry name" value="CoA-dependent acyltransferases"/>
    <property type="match status" value="6"/>
</dbReference>
<dbReference type="InterPro" id="IPR020845">
    <property type="entry name" value="AMP-binding_CS"/>
</dbReference>
<dbReference type="CDD" id="cd19540">
    <property type="entry name" value="LCL_NRPS-like"/>
    <property type="match status" value="2"/>
</dbReference>
<dbReference type="FunFam" id="3.40.50.980:FF:000001">
    <property type="entry name" value="Non-ribosomal peptide synthetase"/>
    <property type="match status" value="4"/>
</dbReference>
<dbReference type="GO" id="GO:0031177">
    <property type="term" value="F:phosphopantetheine binding"/>
    <property type="evidence" value="ECO:0007669"/>
    <property type="project" value="InterPro"/>
</dbReference>
<dbReference type="Gene3D" id="3.40.50.720">
    <property type="entry name" value="NAD(P)-binding Rossmann-like Domain"/>
    <property type="match status" value="1"/>
</dbReference>
<dbReference type="InterPro" id="IPR025110">
    <property type="entry name" value="AMP-bd_C"/>
</dbReference>
<keyword evidence="8" id="KW-1185">Reference proteome</keyword>
<dbReference type="OrthoDB" id="2472181at2"/>
<dbReference type="PROSITE" id="PS00455">
    <property type="entry name" value="AMP_BINDING"/>
    <property type="match status" value="3"/>
</dbReference>
<feature type="compositionally biased region" description="Basic and acidic residues" evidence="5">
    <location>
        <begin position="494"/>
        <end position="511"/>
    </location>
</feature>
<dbReference type="InterPro" id="IPR000873">
    <property type="entry name" value="AMP-dep_synth/lig_dom"/>
</dbReference>
<dbReference type="PANTHER" id="PTHR45527">
    <property type="entry name" value="NONRIBOSOMAL PEPTIDE SYNTHETASE"/>
    <property type="match status" value="1"/>
</dbReference>
<dbReference type="InterPro" id="IPR036291">
    <property type="entry name" value="NAD(P)-bd_dom_sf"/>
</dbReference>
<dbReference type="GO" id="GO:0016874">
    <property type="term" value="F:ligase activity"/>
    <property type="evidence" value="ECO:0007669"/>
    <property type="project" value="UniProtKB-KW"/>
</dbReference>
<dbReference type="CDD" id="cd05235">
    <property type="entry name" value="SDR_e1"/>
    <property type="match status" value="1"/>
</dbReference>
<dbReference type="InterPro" id="IPR010080">
    <property type="entry name" value="Thioester_reductase-like_dom"/>
</dbReference>
<dbReference type="Gene3D" id="3.40.50.980">
    <property type="match status" value="6"/>
</dbReference>
<dbReference type="InterPro" id="IPR036736">
    <property type="entry name" value="ACP-like_sf"/>
</dbReference>
<dbReference type="FunFam" id="2.30.38.10:FF:000001">
    <property type="entry name" value="Non-ribosomal peptide synthetase PvdI"/>
    <property type="match status" value="2"/>
</dbReference>
<dbReference type="FunFam" id="3.40.50.12780:FF:000012">
    <property type="entry name" value="Non-ribosomal peptide synthetase"/>
    <property type="match status" value="2"/>
</dbReference>
<dbReference type="SUPFAM" id="SSF56801">
    <property type="entry name" value="Acetyl-CoA synthetase-like"/>
    <property type="match status" value="4"/>
</dbReference>
<feature type="domain" description="Carrier" evidence="6">
    <location>
        <begin position="3724"/>
        <end position="3799"/>
    </location>
</feature>
<dbReference type="FunFam" id="1.10.1200.10:FF:000016">
    <property type="entry name" value="Non-ribosomal peptide synthase"/>
    <property type="match status" value="3"/>
</dbReference>
<dbReference type="SUPFAM" id="SSF47336">
    <property type="entry name" value="ACP-like"/>
    <property type="match status" value="4"/>
</dbReference>
<dbReference type="NCBIfam" id="TIGR01746">
    <property type="entry name" value="Thioester-redct"/>
    <property type="match status" value="1"/>
</dbReference>
<dbReference type="Gene3D" id="1.10.1200.10">
    <property type="entry name" value="ACP-like"/>
    <property type="match status" value="4"/>
</dbReference>
<dbReference type="GO" id="GO:0072330">
    <property type="term" value="P:monocarboxylic acid biosynthetic process"/>
    <property type="evidence" value="ECO:0007669"/>
    <property type="project" value="UniProtKB-ARBA"/>
</dbReference>
<dbReference type="Pfam" id="PF00501">
    <property type="entry name" value="AMP-binding"/>
    <property type="match status" value="4"/>
</dbReference>
<dbReference type="GO" id="GO:0044550">
    <property type="term" value="P:secondary metabolite biosynthetic process"/>
    <property type="evidence" value="ECO:0007669"/>
    <property type="project" value="UniProtKB-ARBA"/>
</dbReference>
<evidence type="ECO:0000256" key="1">
    <source>
        <dbReference type="ARBA" id="ARBA00001957"/>
    </source>
</evidence>
<dbReference type="InterPro" id="IPR020806">
    <property type="entry name" value="PKS_PP-bd"/>
</dbReference>
<evidence type="ECO:0000313" key="7">
    <source>
        <dbReference type="EMBL" id="PXX58084.1"/>
    </source>
</evidence>
<dbReference type="NCBIfam" id="TIGR01733">
    <property type="entry name" value="AA-adenyl-dom"/>
    <property type="match status" value="4"/>
</dbReference>
<dbReference type="InterPro" id="IPR010071">
    <property type="entry name" value="AA_adenyl_dom"/>
</dbReference>
<dbReference type="GO" id="GO:0005829">
    <property type="term" value="C:cytosol"/>
    <property type="evidence" value="ECO:0007669"/>
    <property type="project" value="TreeGrafter"/>
</dbReference>
<dbReference type="Gene3D" id="3.30.300.30">
    <property type="match status" value="4"/>
</dbReference>
<dbReference type="Pfam" id="PF00668">
    <property type="entry name" value="Condensation"/>
    <property type="match status" value="3"/>
</dbReference>
<dbReference type="UniPathway" id="UPA00011"/>
<organism evidence="7 8">
    <name type="scientific">Nocardia tenerifensis</name>
    <dbReference type="NCBI Taxonomy" id="228006"/>
    <lineage>
        <taxon>Bacteria</taxon>
        <taxon>Bacillati</taxon>
        <taxon>Actinomycetota</taxon>
        <taxon>Actinomycetes</taxon>
        <taxon>Mycobacteriales</taxon>
        <taxon>Nocardiaceae</taxon>
        <taxon>Nocardia</taxon>
    </lineage>
</organism>
<comment type="caution">
    <text evidence="7">The sequence shown here is derived from an EMBL/GenBank/DDBJ whole genome shotgun (WGS) entry which is preliminary data.</text>
</comment>
<dbReference type="RefSeq" id="WP_051187724.1">
    <property type="nucleotide sequence ID" value="NZ_QJKF01000015.1"/>
</dbReference>
<dbReference type="InterPro" id="IPR023213">
    <property type="entry name" value="CAT-like_dom_sf"/>
</dbReference>
<feature type="domain" description="Carrier" evidence="6">
    <location>
        <begin position="2660"/>
        <end position="2735"/>
    </location>
</feature>
<dbReference type="NCBIfam" id="NF003417">
    <property type="entry name" value="PRK04813.1"/>
    <property type="match status" value="4"/>
</dbReference>
<dbReference type="CDD" id="cd05930">
    <property type="entry name" value="A_NRPS"/>
    <property type="match status" value="1"/>
</dbReference>
<keyword evidence="3" id="KW-0597">Phosphoprotein</keyword>
<dbReference type="Pfam" id="PF00550">
    <property type="entry name" value="PP-binding"/>
    <property type="match status" value="4"/>
</dbReference>
<dbReference type="GO" id="GO:0043041">
    <property type="term" value="P:amino acid activation for nonribosomal peptide biosynthetic process"/>
    <property type="evidence" value="ECO:0007669"/>
    <property type="project" value="TreeGrafter"/>
</dbReference>
<name>A0A318JQW9_9NOCA</name>
<dbReference type="Gene3D" id="3.40.50.12780">
    <property type="entry name" value="N-terminal domain of ligase-like"/>
    <property type="match status" value="1"/>
</dbReference>
<dbReference type="PROSITE" id="PS50075">
    <property type="entry name" value="CARRIER"/>
    <property type="match status" value="4"/>
</dbReference>
<evidence type="ECO:0000256" key="3">
    <source>
        <dbReference type="ARBA" id="ARBA00022553"/>
    </source>
</evidence>
<dbReference type="SMART" id="SM00823">
    <property type="entry name" value="PKS_PP"/>
    <property type="match status" value="4"/>
</dbReference>
<dbReference type="Pfam" id="PF07993">
    <property type="entry name" value="NAD_binding_4"/>
    <property type="match status" value="1"/>
</dbReference>
<comment type="cofactor">
    <cofactor evidence="1">
        <name>pantetheine 4'-phosphate</name>
        <dbReference type="ChEBI" id="CHEBI:47942"/>
    </cofactor>
</comment>
<dbReference type="PROSITE" id="PS00012">
    <property type="entry name" value="PHOSPHOPANTETHEINE"/>
    <property type="match status" value="3"/>
</dbReference>
<evidence type="ECO:0000313" key="8">
    <source>
        <dbReference type="Proteomes" id="UP000247569"/>
    </source>
</evidence>
<keyword evidence="4" id="KW-0436">Ligase</keyword>
<dbReference type="PANTHER" id="PTHR45527:SF1">
    <property type="entry name" value="FATTY ACID SYNTHASE"/>
    <property type="match status" value="1"/>
</dbReference>
<dbReference type="Gene3D" id="3.30.559.10">
    <property type="entry name" value="Chloramphenicol acetyltransferase-like domain"/>
    <property type="match status" value="3"/>
</dbReference>
<dbReference type="InterPro" id="IPR013120">
    <property type="entry name" value="FAR_NAD-bd"/>
</dbReference>
<dbReference type="InterPro" id="IPR045851">
    <property type="entry name" value="AMP-bd_C_sf"/>
</dbReference>
<evidence type="ECO:0000259" key="6">
    <source>
        <dbReference type="PROSITE" id="PS50075"/>
    </source>
</evidence>
<dbReference type="Gene3D" id="3.30.559.30">
    <property type="entry name" value="Nonribosomal peptide synthetase, condensation domain"/>
    <property type="match status" value="3"/>
</dbReference>
<dbReference type="GO" id="GO:0008610">
    <property type="term" value="P:lipid biosynthetic process"/>
    <property type="evidence" value="ECO:0007669"/>
    <property type="project" value="UniProtKB-ARBA"/>
</dbReference>
<gene>
    <name evidence="7" type="ORF">DFR70_11557</name>
</gene>
<sequence>MVTNPLADLIGACPAAGGDRSSRAFRPFHDAFVRRAATAADLVAVESGDRHLTYRELEVRSARLASHLRALGVGAETLLGVAVDRSPELIVAILAIWRAGAAWVPLDPSYPRPRLEYMLTASKIELVVADEIGAAAIGNTVRRVAPEAEGDIDRIEKPSRTIAPDDLAYAIFTSGSTGRPKGVALAHRGLANLASAQAAAFGVGPGKRVLQFAPTSFDAAVSEVVMALQAGATLVMAPRPALAPGPGLAELLRSARITHVTLPPSVLATLPDADLPDLEVLVCAGEALPRPLADRWAAGRRLYNAYGPTEATVCATIAEFSAGKGVPTIGRAMAGVRAVVLDEHLRPLPAGVAGELAIGGAGVARGYLDAPGLTSQRFVADPHAPEPGRRLYLTGDRVRLRGNEIEFLGRIDEQVKLRGIRVEPEEVSAALREHPAVAGAVTIVRGDRLVAYAAGADVTPGALRTFLAERLPTHLVPSAVVVLTALPLSPSGKIDRRALPDPQRARVERPVSADSTPTEQAIGAFVRELLGVDEVGLDDDFFDLGGHSLLAGRLSARVRTSLGRELPTSRIATGPSVRAMAAYLDSAEQPEIPLPPLVAVGRDRPLPLTFPQERIWFLEQLAPGNLAYNAQATVRLRGPLDPSTLRVTLTEIVRRHEVYRSRFWSVDGVPVQQPIPPMPVPLPVIDVSRLGGDEREARTEEIVRETVRVPFDLDNPPLARWLLVRHAEDDHVLVHVEHHLVHDGWSWAILLTELQAIYSAFVHGRPSPLPELAVQLGDFATWQREWLRDKVLDRYLAFWTTELAGCSPVLELPTDRPRPAMQSFTGDAVRVDLAPALAERLRRFSRDHGVTLYSTMLSGFASLLHRYTQATDLLVGCGAANRRLAEIEALMGMVVNTVVLRLRAAAHMGFAELVRRTQASTTRAFDWQDMPFDQLVNALSLPRDNSRNPLVQVMFSFHDAHVPPVDFEGIHGTIVERHNGSAKADLSVVVIPRAEQQIGRGIDDPAAPITLIWEYADALFSRATAERMLRQYLRLLEAAVAEPEVPIGALDILAVEERRYLLKEVNDTACAFPRGTVPELFEAQAEATPEAAAVTLGAVTLSYAELNTRANRLAHALIARGVGPETAVALALPRGIELVVAILAILKAGAVYVPLDPRHPPARADMMMAQTGVSVLVSDAATAPAGEYRCRVLLVDDEAVRAEAAGRCSDNPKVWRHPDQLAYVMYTSGSTGAPKGIGTTHANVVAFVSDPCWTGGAHARVLLQSSPAFDGATYELWVPLLNGGEIVIAPPGNHVEPISFTRVVRERRVTGVVLTTALFNLLAEHDPKCFATLAAVWNAGEIASPEAVTAVARACPEVEVVNGYGPTESTTLATYHSVDSHCLPDSVQSVPIGRPMANTRVYVLDAFLAPVPVGVVGELFLGGAGLARGYLGQPGRCAERFVADPYGPSGERLYRTGDLVRYNADGVLEFVGRADDQVKIRGFRIEPGEIEAVLVAHADVTRAAVMVRQDGSEKQIVAYVVLRAEAITGAEELRAHLRRCVPDYMVPAAVVPLDALPLTVNGKVDRAALPAPELVAGIGRAPRSPQEQILTELFAETLGRAVVGVEDDFFALGGHSLLATRLAARVRATFGVELELRTLFERPTAAALAACLDRAGCPRPAVLRAVRPEPMPLSFAQRRLWFLEQLGQGAASTYNIPLALRLRGPVDRPALEAALGDVVARHESLRTVFPRHDGVPVQRVLDPETARPGLKFTHLDEDDLAAALTAAARVRFNLAVEMPVHADLFVLGPADVVLLLVIHHIAGDGWSIGPLARDLVSAYRARSRGQGPAWTPLPVQYADYTVWQHDLLGEATDPGSLVATQLTYWTSTLAGLPERLELPVDRPRHTTCTNQGDRLDVSMTPALHAGLITLARRNGASLFMVLQAGLAALLARLGAGTDIPIGSPIAGRTDESLDDLVGFFVNTLVLRTDTSGEPSFTELLARVRERALGAYAHQDVPFEYLVEVLNPVRSLSHHPLFQVMLAVQNAGDGEFDLPGVDVTRIPVNSGTAAFDLTLSLREQRTPEGRPDGIVGSIQYATDLFDATTISVLAARLHRLLESAVARPDVPITMLDILSAEERRYLLRDINDTARAVPEVTVPELFQAHAIANPALAAVTFGAVTLSYAELNTRANRLAHALLARGVGPETTVALALPRGIELVVAILAILKAGAAYVPLDPRHPPARTSMMMTQTGVSVLVSDTATVPVGEQRCQVLLVDDEAVRAEVAGRCGGDPEIRRHAGELAYVMYTSGSTGAPKGIGVTHANVVAFASDPRWTGGAHARVLMHSPAAFDGSTYELWVPLLNGGEIVIAPPGDLAPAVRDQGVTSVFLTTALFNVLAEHDPQCFATSTQVWTGGELASPGAVAAVARACPQVTVVHVYGPTESTTFATCHFVDPDGLPGSARSVPMATDPDRVPGSALPIGRPMANTRAYVLDAFLAPVPVGVVGELFLGGAGLARGYLGQPGRCAERFVADPYGPPGARLYRTGDLVRCNGNGDLEFVGRIDDQVKIRGFRIEPGEIEAVLVAHADVARAAVVVSEVGSEKLIVAYAVPRAGATTAAGELREHLRRCVPDYMVPAAIVLLDALPLTVNGKLDRAALPVPEPVAGGGSSLPELMAGGGRAPRSPQEQVLTELFAETLGRATVGVEDDFFALGGHSLLATRLVARVRATFGVEVELRTLFERPTVAALAACLDQAGRPRPPVLAVARPEPMPLSFAQRRLWFLDQLGEGFSTYNIPLALRLRGPIDRPALEVALGDVVARHEALRTVFPRHDGVPMQRVLDSDTARPGLKITHLDEDDLAAALTAAARNGFDLAVEIPFRADLFVLGPADVVLLLVVHHIAGDGWSIGPLARDLVSAYQARSRGRAPAWVPLPVQYADYTLWQHRLLGAATDPASLVAGQLAYWTDILAGLPECLELPADRPRPVTGTNQGDRLDVRLSPELHEGLILLARRNGASLFMVLQAGLATLLSRLGAGTDIPIGSPIAGRTDESLDDLVGFFVNTLVLRTDTSGEPSFTELVGRVRERALGAYAHQDVPFEYLVEVLNPVRSLSHHPLFQVMLAVQNAGDGEFDLPGVDVTRIPVDPGTAAFDLTVSLREQRTPHGRPDGIVGSVEYATDLFDATTVADLVTRLHRLLEAAVAEPDAPITVLDILSAEERRYSAGEVNDTACAFVTVPELFEAQVEATPDASAVTFGADTLTYAALNTRANRLAHALIARGAGPETPVALALPRGMEFVVAILAILKAGAAYVPLDPRHPPARTAMMVTAAGSRLAIGDTSTAGVLGSLGVDRLLLDEDMVREELATAAVTDPTNRDRTHDLCADHPAYVVFTSGSTGTPKGVVVCHRNIVNLIEHHRAHVFATATRLVAGRPLRIAHTTPFAFDASWDPLSWLFAGHEVHVVDDNIRRDPDALVGYVVGREIDCVDTTPSFAELLVGRGLLDPGHWRPSVVMVGGEAASRRLWDSLRSAGVHGLNLYGPTECTVDALIAAVDESPSPVLGRPVTRTRAYVLDDGLRPAVPGVAGELYLAGEGVARGYIGRAGLTAARFVADPYGPAGARMYRTSDRVRRRADGEVEFLGRADDQVKIRGFRVEPGEIEAALTARPDIEQAAVVLRAEPPGAPRLVAYVVASGPVHGDELRRYLGERLPDYMVPSSCVVLDSLPLTSHGKLDAAALPVGERRDAGFVAPRGPEEKVVAAAWAEVLGVARVGRDDNFFELGGDSLLAARVAFRLREILPVHVPLREIFRHQTVAALVAALHAVPALVDAPSNGHSPIPSPRSWGSWPTPLAPYARSYGSNILLTGATGFFGAFLLRALLSQHPGRVHCLVRAGSRSAAWDKLWTSLDRYGLTDTVLPHSRIDVVPGDLTLPRLGLSTSEYRRLSNEIDLIVHNGARVDAFQDYAALEPANVRGTRELLLLAASTWRKPFKYISTSSLSAYDPTRREQGSGYLHTKWDAEQVVRDAIRHGLPASIYRVPRLAGDCETGVSNDADILVRTIRCILELETAPSLHLTEDWAPVCQVAALVAGHEPAPGDPLSFVVTAERRTSLATIVKQARWCGHVVEPTPSTQWFRDLGAAEVEEYEILAALLAAAVNGDPGPCATNGHHDIAHKSLTVPGVSEATLRRYLHALARQPSTA</sequence>
<dbReference type="InterPro" id="IPR009081">
    <property type="entry name" value="PP-bd_ACP"/>
</dbReference>
<feature type="domain" description="Carrier" evidence="6">
    <location>
        <begin position="513"/>
        <end position="588"/>
    </location>
</feature>
<dbReference type="CDD" id="cd19531">
    <property type="entry name" value="LCL_NRPS-like"/>
    <property type="match status" value="1"/>
</dbReference>
<dbReference type="SUPFAM" id="SSF51735">
    <property type="entry name" value="NAD(P)-binding Rossmann-fold domains"/>
    <property type="match status" value="1"/>
</dbReference>
<dbReference type="InterPro" id="IPR042099">
    <property type="entry name" value="ANL_N_sf"/>
</dbReference>
<dbReference type="Pfam" id="PF13193">
    <property type="entry name" value="AMP-binding_C"/>
    <property type="match status" value="4"/>
</dbReference>
<dbReference type="InterPro" id="IPR001242">
    <property type="entry name" value="Condensation_dom"/>
</dbReference>
<dbReference type="FunFam" id="3.30.300.30:FF:000010">
    <property type="entry name" value="Enterobactin synthetase component F"/>
    <property type="match status" value="3"/>
</dbReference>
<evidence type="ECO:0000256" key="4">
    <source>
        <dbReference type="ARBA" id="ARBA00022598"/>
    </source>
</evidence>
<evidence type="ECO:0000256" key="5">
    <source>
        <dbReference type="SAM" id="MobiDB-lite"/>
    </source>
</evidence>
<accession>A0A318JQW9</accession>
<proteinExistence type="predicted"/>
<feature type="domain" description="Carrier" evidence="6">
    <location>
        <begin position="1581"/>
        <end position="1656"/>
    </location>
</feature>
<dbReference type="EMBL" id="QJKF01000015">
    <property type="protein sequence ID" value="PXX58084.1"/>
    <property type="molecule type" value="Genomic_DNA"/>
</dbReference>
<feature type="region of interest" description="Disordered" evidence="5">
    <location>
        <begin position="494"/>
        <end position="514"/>
    </location>
</feature>
<dbReference type="InterPro" id="IPR006162">
    <property type="entry name" value="Ppantetheine_attach_site"/>
</dbReference>
<protein>
    <submittedName>
        <fullName evidence="7">Amino acid adenylation domain-containing protein/thioester reductase-like protein</fullName>
    </submittedName>
</protein>
<evidence type="ECO:0000256" key="2">
    <source>
        <dbReference type="ARBA" id="ARBA00022450"/>
    </source>
</evidence>
<dbReference type="Gene3D" id="2.30.38.10">
    <property type="entry name" value="Luciferase, Domain 3"/>
    <property type="match status" value="3"/>
</dbReference>
<keyword evidence="2" id="KW-0596">Phosphopantetheine</keyword>
<dbReference type="FunFam" id="3.30.559.30:FF:000001">
    <property type="entry name" value="Non-ribosomal peptide synthetase"/>
    <property type="match status" value="2"/>
</dbReference>
<dbReference type="CDD" id="cd12117">
    <property type="entry name" value="A_NRPS_Srf_like"/>
    <property type="match status" value="2"/>
</dbReference>